<reference evidence="17 18" key="1">
    <citation type="submission" date="2018-06" db="EMBL/GenBank/DDBJ databases">
        <authorList>
            <consortium name="Pathogen Informatics"/>
            <person name="Doyle S."/>
        </authorList>
    </citation>
    <scope>NUCLEOTIDE SEQUENCE [LARGE SCALE GENOMIC DNA]</scope>
    <source>
        <strain evidence="17 18">NCTC10638</strain>
    </source>
</reference>
<keyword evidence="8 15" id="KW-0547">Nucleotide-binding</keyword>
<dbReference type="PANTHER" id="PTHR45765">
    <property type="entry name" value="METHIONINE--TRNA LIGASE"/>
    <property type="match status" value="1"/>
</dbReference>
<keyword evidence="7 15" id="KW-0436">Ligase</keyword>
<dbReference type="InterPro" id="IPR023458">
    <property type="entry name" value="Met-tRNA_ligase_1"/>
</dbReference>
<evidence type="ECO:0000256" key="14">
    <source>
        <dbReference type="ARBA" id="ARBA00047364"/>
    </source>
</evidence>
<evidence type="ECO:0000256" key="2">
    <source>
        <dbReference type="ARBA" id="ARBA00004496"/>
    </source>
</evidence>
<evidence type="ECO:0000256" key="15">
    <source>
        <dbReference type="RuleBase" id="RU363039"/>
    </source>
</evidence>
<evidence type="ECO:0000313" key="18">
    <source>
        <dbReference type="Proteomes" id="UP000254802"/>
    </source>
</evidence>
<evidence type="ECO:0000256" key="13">
    <source>
        <dbReference type="ARBA" id="ARBA00030904"/>
    </source>
</evidence>
<protein>
    <recommendedName>
        <fullName evidence="5">Methionine--tRNA ligase</fullName>
        <ecNumber evidence="4">6.1.1.10</ecNumber>
    </recommendedName>
    <alternativeName>
        <fullName evidence="13">Methionyl-tRNA synthetase</fullName>
    </alternativeName>
</protein>
<name>A0A378MX68_MANHA</name>
<sequence length="201" mass="22737">MANQKRKMLVTCALPYANGAIHLGHMLEHIQADIWVRFQRMRGNEVHFVCADDAHGTPIMLNADKLGITPEQLIEKAKADHEADFASFNISFDNYHSTHSEENRQITTDIYKTLKANGFIKSKVISQLFDPEKNMFLPDRFVKGTCPKCKAEDQYGDNCEVCASTYSPMDLIKPRSAVSGATPVVKESEHFFFDLPSFEEC</sequence>
<dbReference type="GO" id="GO:0005524">
    <property type="term" value="F:ATP binding"/>
    <property type="evidence" value="ECO:0007669"/>
    <property type="project" value="UniProtKB-KW"/>
</dbReference>
<evidence type="ECO:0000256" key="8">
    <source>
        <dbReference type="ARBA" id="ARBA00022741"/>
    </source>
</evidence>
<dbReference type="Proteomes" id="UP000254802">
    <property type="component" value="Unassembled WGS sequence"/>
</dbReference>
<organism evidence="17 18">
    <name type="scientific">Mannheimia haemolytica</name>
    <name type="common">Pasteurella haemolytica</name>
    <dbReference type="NCBI Taxonomy" id="75985"/>
    <lineage>
        <taxon>Bacteria</taxon>
        <taxon>Pseudomonadati</taxon>
        <taxon>Pseudomonadota</taxon>
        <taxon>Gammaproteobacteria</taxon>
        <taxon>Pasteurellales</taxon>
        <taxon>Pasteurellaceae</taxon>
        <taxon>Mannheimia</taxon>
    </lineage>
</organism>
<gene>
    <name evidence="17" type="primary">metG_3</name>
    <name evidence="17" type="ORF">NCTC10638_02016</name>
</gene>
<dbReference type="InterPro" id="IPR001412">
    <property type="entry name" value="aa-tRNA-synth_I_CS"/>
</dbReference>
<dbReference type="InterPro" id="IPR029038">
    <property type="entry name" value="MetRS_Zn"/>
</dbReference>
<evidence type="ECO:0000313" key="17">
    <source>
        <dbReference type="EMBL" id="STY60810.1"/>
    </source>
</evidence>
<dbReference type="InterPro" id="IPR033911">
    <property type="entry name" value="MetRS_core"/>
</dbReference>
<dbReference type="EMBL" id="UGPN01000002">
    <property type="protein sequence ID" value="STY60810.1"/>
    <property type="molecule type" value="Genomic_DNA"/>
</dbReference>
<dbReference type="GO" id="GO:0004825">
    <property type="term" value="F:methionine-tRNA ligase activity"/>
    <property type="evidence" value="ECO:0007669"/>
    <property type="project" value="UniProtKB-EC"/>
</dbReference>
<evidence type="ECO:0000256" key="4">
    <source>
        <dbReference type="ARBA" id="ARBA00012838"/>
    </source>
</evidence>
<comment type="catalytic activity">
    <reaction evidence="14">
        <text>tRNA(Met) + L-methionine + ATP = L-methionyl-tRNA(Met) + AMP + diphosphate</text>
        <dbReference type="Rhea" id="RHEA:13481"/>
        <dbReference type="Rhea" id="RHEA-COMP:9667"/>
        <dbReference type="Rhea" id="RHEA-COMP:9698"/>
        <dbReference type="ChEBI" id="CHEBI:30616"/>
        <dbReference type="ChEBI" id="CHEBI:33019"/>
        <dbReference type="ChEBI" id="CHEBI:57844"/>
        <dbReference type="ChEBI" id="CHEBI:78442"/>
        <dbReference type="ChEBI" id="CHEBI:78530"/>
        <dbReference type="ChEBI" id="CHEBI:456215"/>
        <dbReference type="EC" id="6.1.1.10"/>
    </reaction>
</comment>
<dbReference type="PRINTS" id="PR01041">
    <property type="entry name" value="TRNASYNTHMET"/>
</dbReference>
<keyword evidence="12 15" id="KW-0030">Aminoacyl-tRNA synthetase</keyword>
<dbReference type="EC" id="6.1.1.10" evidence="4"/>
<keyword evidence="11 15" id="KW-0648">Protein biosynthesis</keyword>
<comment type="function">
    <text evidence="1">Is required not only for elongation of protein synthesis but also for the initiation of all mRNA translation through initiator tRNA(fMet) aminoacylation.</text>
</comment>
<dbReference type="FunFam" id="2.20.28.20:FF:000001">
    <property type="entry name" value="Methionine--tRNA ligase"/>
    <property type="match status" value="1"/>
</dbReference>
<evidence type="ECO:0000256" key="3">
    <source>
        <dbReference type="ARBA" id="ARBA00008258"/>
    </source>
</evidence>
<feature type="domain" description="Methionyl/Leucyl tRNA synthetase" evidence="16">
    <location>
        <begin position="8"/>
        <end position="200"/>
    </location>
</feature>
<dbReference type="Gene3D" id="2.20.28.20">
    <property type="entry name" value="Methionyl-tRNA synthetase, Zn-domain"/>
    <property type="match status" value="1"/>
</dbReference>
<evidence type="ECO:0000259" key="16">
    <source>
        <dbReference type="Pfam" id="PF09334"/>
    </source>
</evidence>
<dbReference type="SUPFAM" id="SSF57770">
    <property type="entry name" value="Methionyl-tRNA synthetase (MetRS), Zn-domain"/>
    <property type="match status" value="1"/>
</dbReference>
<evidence type="ECO:0000256" key="6">
    <source>
        <dbReference type="ARBA" id="ARBA00022490"/>
    </source>
</evidence>
<dbReference type="GO" id="GO:0006431">
    <property type="term" value="P:methionyl-tRNA aminoacylation"/>
    <property type="evidence" value="ECO:0007669"/>
    <property type="project" value="InterPro"/>
</dbReference>
<evidence type="ECO:0000256" key="5">
    <source>
        <dbReference type="ARBA" id="ARBA00018753"/>
    </source>
</evidence>
<dbReference type="InterPro" id="IPR014729">
    <property type="entry name" value="Rossmann-like_a/b/a_fold"/>
</dbReference>
<proteinExistence type="inferred from homology"/>
<dbReference type="GO" id="GO:0005829">
    <property type="term" value="C:cytosol"/>
    <property type="evidence" value="ECO:0007669"/>
    <property type="project" value="TreeGrafter"/>
</dbReference>
<dbReference type="PANTHER" id="PTHR45765:SF1">
    <property type="entry name" value="METHIONINE--TRNA LIGASE, CYTOPLASMIC"/>
    <property type="match status" value="1"/>
</dbReference>
<evidence type="ECO:0000256" key="1">
    <source>
        <dbReference type="ARBA" id="ARBA00003314"/>
    </source>
</evidence>
<keyword evidence="9" id="KW-0862">Zinc</keyword>
<comment type="similarity">
    <text evidence="3">Belongs to the class-I aminoacyl-tRNA synthetase family. MetG type 1 subfamily.</text>
</comment>
<dbReference type="AlphaFoldDB" id="A0A378MX68"/>
<accession>A0A378MX68</accession>
<comment type="subcellular location">
    <subcellularLocation>
        <location evidence="2">Cytoplasm</location>
    </subcellularLocation>
</comment>
<dbReference type="Pfam" id="PF09334">
    <property type="entry name" value="tRNA-synt_1g"/>
    <property type="match status" value="1"/>
</dbReference>
<keyword evidence="10 15" id="KW-0067">ATP-binding</keyword>
<evidence type="ECO:0000256" key="9">
    <source>
        <dbReference type="ARBA" id="ARBA00022833"/>
    </source>
</evidence>
<evidence type="ECO:0000256" key="11">
    <source>
        <dbReference type="ARBA" id="ARBA00022917"/>
    </source>
</evidence>
<dbReference type="PROSITE" id="PS00178">
    <property type="entry name" value="AA_TRNA_LIGASE_I"/>
    <property type="match status" value="1"/>
</dbReference>
<evidence type="ECO:0000256" key="12">
    <source>
        <dbReference type="ARBA" id="ARBA00023146"/>
    </source>
</evidence>
<evidence type="ECO:0000256" key="10">
    <source>
        <dbReference type="ARBA" id="ARBA00022840"/>
    </source>
</evidence>
<dbReference type="SUPFAM" id="SSF52374">
    <property type="entry name" value="Nucleotidylyl transferase"/>
    <property type="match status" value="1"/>
</dbReference>
<keyword evidence="6" id="KW-0963">Cytoplasm</keyword>
<dbReference type="InterPro" id="IPR015413">
    <property type="entry name" value="Methionyl/Leucyl_tRNA_Synth"/>
</dbReference>
<evidence type="ECO:0000256" key="7">
    <source>
        <dbReference type="ARBA" id="ARBA00022598"/>
    </source>
</evidence>
<dbReference type="Gene3D" id="3.40.50.620">
    <property type="entry name" value="HUPs"/>
    <property type="match status" value="1"/>
</dbReference>